<dbReference type="EMBL" id="BHZD01000001">
    <property type="protein sequence ID" value="GCD43739.1"/>
    <property type="molecule type" value="Genomic_DNA"/>
</dbReference>
<comment type="caution">
    <text evidence="2">The sequence shown here is derived from an EMBL/GenBank/DDBJ whole genome shotgun (WGS) entry which is preliminary data.</text>
</comment>
<keyword evidence="3" id="KW-1185">Reference proteome</keyword>
<gene>
    <name evidence="2" type="ORF">GKJPGBOP_03421</name>
</gene>
<reference evidence="2 3" key="1">
    <citation type="submission" date="2018-11" db="EMBL/GenBank/DDBJ databases">
        <title>Whole genome sequence of Streptomyces paromomycinus NBRC 15454(T).</title>
        <authorList>
            <person name="Komaki H."/>
            <person name="Tamura T."/>
        </authorList>
    </citation>
    <scope>NUCLEOTIDE SEQUENCE [LARGE SCALE GENOMIC DNA]</scope>
    <source>
        <strain evidence="2 3">NBRC 15454</strain>
    </source>
</reference>
<dbReference type="AlphaFoldDB" id="A0A401W339"/>
<evidence type="ECO:0000256" key="1">
    <source>
        <dbReference type="SAM" id="MobiDB-lite"/>
    </source>
</evidence>
<feature type="region of interest" description="Disordered" evidence="1">
    <location>
        <begin position="14"/>
        <end position="38"/>
    </location>
</feature>
<organism evidence="2 3">
    <name type="scientific">Streptomyces paromomycinus</name>
    <name type="common">Streptomyces rimosus subsp. paromomycinus</name>
    <dbReference type="NCBI Taxonomy" id="92743"/>
    <lineage>
        <taxon>Bacteria</taxon>
        <taxon>Bacillati</taxon>
        <taxon>Actinomycetota</taxon>
        <taxon>Actinomycetes</taxon>
        <taxon>Kitasatosporales</taxon>
        <taxon>Streptomycetaceae</taxon>
        <taxon>Streptomyces</taxon>
    </lineage>
</organism>
<feature type="compositionally biased region" description="Polar residues" evidence="1">
    <location>
        <begin position="19"/>
        <end position="30"/>
    </location>
</feature>
<dbReference type="Proteomes" id="UP000286746">
    <property type="component" value="Unassembled WGS sequence"/>
</dbReference>
<accession>A0A401W339</accession>
<proteinExistence type="predicted"/>
<name>A0A401W339_STREY</name>
<sequence>MTGPLYEAEIQHATGAAAGSSSNRKPQVTTDDLGLPTP</sequence>
<evidence type="ECO:0000313" key="2">
    <source>
        <dbReference type="EMBL" id="GCD43739.1"/>
    </source>
</evidence>
<protein>
    <submittedName>
        <fullName evidence="2">Uncharacterized protein</fullName>
    </submittedName>
</protein>
<evidence type="ECO:0000313" key="3">
    <source>
        <dbReference type="Proteomes" id="UP000286746"/>
    </source>
</evidence>